<gene>
    <name evidence="2" type="ORF">NIE36_21155</name>
    <name evidence="1" type="ORF">OSB80_21215</name>
</gene>
<proteinExistence type="predicted"/>
<evidence type="ECO:0000313" key="4">
    <source>
        <dbReference type="Proteomes" id="UP001242288"/>
    </source>
</evidence>
<dbReference type="Proteomes" id="UP001242288">
    <property type="component" value="Unassembled WGS sequence"/>
</dbReference>
<evidence type="ECO:0000313" key="2">
    <source>
        <dbReference type="EMBL" id="MDQ6409707.1"/>
    </source>
</evidence>
<dbReference type="EMBL" id="JAMXWF010000017">
    <property type="protein sequence ID" value="MDQ6409707.1"/>
    <property type="molecule type" value="Genomic_DNA"/>
</dbReference>
<name>A0AAP5BFU4_9BURK</name>
<keyword evidence="3" id="KW-1185">Reference proteome</keyword>
<evidence type="ECO:0000313" key="1">
    <source>
        <dbReference type="EMBL" id="MCX4147885.1"/>
    </source>
</evidence>
<reference evidence="2" key="1">
    <citation type="submission" date="2022-06" db="EMBL/GenBank/DDBJ databases">
        <title>PHB producers.</title>
        <authorList>
            <person name="Besaury L."/>
        </authorList>
    </citation>
    <scope>NUCLEOTIDE SEQUENCE</scope>
    <source>
        <strain evidence="2 3">SEWS6</strain>
    </source>
</reference>
<dbReference type="AlphaFoldDB" id="A0AAP5BFU4"/>
<sequence length="94" mass="10295">MEHLVRVYNERDRRTLEWLRRHVGDSAIAVTVERCAGSGKPYLSAGCKHLGVKTPVFSVPHQTPSPVAEESLAAIRSILPARSASMVSKLGAMR</sequence>
<dbReference type="Proteomes" id="UP001209412">
    <property type="component" value="Unassembled WGS sequence"/>
</dbReference>
<evidence type="ECO:0000313" key="3">
    <source>
        <dbReference type="Proteomes" id="UP001209412"/>
    </source>
</evidence>
<accession>A0AAP5BFU4</accession>
<dbReference type="EMBL" id="JAPKHW010000017">
    <property type="protein sequence ID" value="MCX4147885.1"/>
    <property type="molecule type" value="Genomic_DNA"/>
</dbReference>
<organism evidence="2 4">
    <name type="scientific">Paraburkholderia madseniana</name>
    <dbReference type="NCBI Taxonomy" id="2599607"/>
    <lineage>
        <taxon>Bacteria</taxon>
        <taxon>Pseudomonadati</taxon>
        <taxon>Pseudomonadota</taxon>
        <taxon>Betaproteobacteria</taxon>
        <taxon>Burkholderiales</taxon>
        <taxon>Burkholderiaceae</taxon>
        <taxon>Paraburkholderia</taxon>
    </lineage>
</organism>
<dbReference type="InterPro" id="IPR058891">
    <property type="entry name" value="CPPA"/>
</dbReference>
<dbReference type="Pfam" id="PF25860">
    <property type="entry name" value="CPPA"/>
    <property type="match status" value="1"/>
</dbReference>
<protein>
    <submittedName>
        <fullName evidence="2">Uncharacterized protein</fullName>
    </submittedName>
</protein>
<comment type="caution">
    <text evidence="2">The sequence shown here is derived from an EMBL/GenBank/DDBJ whole genome shotgun (WGS) entry which is preliminary data.</text>
</comment>